<evidence type="ECO:0000256" key="22">
    <source>
        <dbReference type="ARBA" id="ARBA00022989"/>
    </source>
</evidence>
<evidence type="ECO:0000256" key="28">
    <source>
        <dbReference type="ARBA" id="ARBA00023180"/>
    </source>
</evidence>
<keyword evidence="26 32" id="KW-0564">Palmitate</keyword>
<comment type="function">
    <text evidence="32">Envelope glycoprotein gp160: Oligomerizes in the host endoplasmic reticulum into predominantly trimers. In a second time, gp160 transits in the host Golgi, where glycosylation is completed. The precursor is then proteolytically cleaved in the trans-Golgi and thereby activated by cellular furin or furin-like proteases to produce gp120 and gp41.</text>
</comment>
<organism evidence="37">
    <name type="scientific">Human immunodeficiency virus type 1</name>
    <name type="common">HIV-1</name>
    <dbReference type="NCBI Taxonomy" id="11676"/>
    <lineage>
        <taxon>Viruses</taxon>
        <taxon>Riboviria</taxon>
        <taxon>Pararnavirae</taxon>
        <taxon>Artverviricota</taxon>
        <taxon>Revtraviricetes</taxon>
        <taxon>Ortervirales</taxon>
        <taxon>Retroviridae</taxon>
        <taxon>Orthoretrovirinae</taxon>
        <taxon>Lentivirus</taxon>
        <taxon>Lentivirus humimdef1</taxon>
    </lineage>
</organism>
<comment type="function">
    <text evidence="32">Surface protein gp120: Attaches the virus to the host lymphoid cell by binding to the primary receptor CD4. This interaction induces a structural rearrangement creating a high affinity binding site for a chemokine coreceptor like CXCR4 and/or CCR5. Acts as a ligand for CD209/DC-SIGN and CLEC4M/DC-SIGNR, which are respectively found on dendritic cells (DCs), and on endothelial cells of liver sinusoids and lymph node sinuses. These interactions allow capture of viral particles at mucosal surfaces by these cells and subsequent transmission to permissive cells. HIV subverts the migration properties of dendritic cells to gain access to CD4+ T-cells in lymph nodes. Virus transmission to permissive T-cells occurs either in trans (without DCs infection, through viral capture and transmission), or in cis (following DCs productive infection, through the usual CD4-gp120 interaction), thereby inducing a robust infection. In trans infection, bound virions remain infectious over days and it is proposed that they are not degraded, but protected in non-lysosomal acidic organelles within the DCs close to the cell membrane thus contributing to the viral infectious potential during DCs' migration from the periphery to the lymphoid tissues. On arrival at lymphoid tissues, intact virions recycle back to DCs' cell surface allowing virus transmission to CD4+ T-cells.</text>
</comment>
<dbReference type="SUPFAM" id="SSF58069">
    <property type="entry name" value="Virus ectodomain"/>
    <property type="match status" value="1"/>
</dbReference>
<gene>
    <name evidence="32 37" type="primary">env</name>
</gene>
<feature type="transmembrane region" description="Helical" evidence="33">
    <location>
        <begin position="13"/>
        <end position="41"/>
    </location>
</feature>
<evidence type="ECO:0000256" key="33">
    <source>
        <dbReference type="RuleBase" id="RU363095"/>
    </source>
</evidence>
<evidence type="ECO:0000256" key="7">
    <source>
        <dbReference type="ARBA" id="ARBA00022506"/>
    </source>
</evidence>
<dbReference type="GO" id="GO:0055036">
    <property type="term" value="C:virion membrane"/>
    <property type="evidence" value="ECO:0007669"/>
    <property type="project" value="UniProtKB-SubCell"/>
</dbReference>
<evidence type="ECO:0000256" key="23">
    <source>
        <dbReference type="ARBA" id="ARBA00023046"/>
    </source>
</evidence>
<dbReference type="GO" id="GO:0016020">
    <property type="term" value="C:membrane"/>
    <property type="evidence" value="ECO:0007669"/>
    <property type="project" value="UniProtKB-UniRule"/>
</dbReference>
<keyword evidence="8 32" id="KW-1170">Fusion of virus membrane with host endosomal membrane</keyword>
<keyword evidence="11 32" id="KW-0945">Host-virus interaction</keyword>
<evidence type="ECO:0000256" key="15">
    <source>
        <dbReference type="ARBA" id="ARBA00022703"/>
    </source>
</evidence>
<dbReference type="GO" id="GO:0052031">
    <property type="term" value="P:symbiont-mediated perturbation of host defense response"/>
    <property type="evidence" value="ECO:0007669"/>
    <property type="project" value="UniProtKB-UniRule"/>
</dbReference>
<dbReference type="Gene3D" id="2.170.40.20">
    <property type="entry name" value="Human immunodeficiency virus 1, Gp160, envelope glycoprotein"/>
    <property type="match status" value="2"/>
</dbReference>
<feature type="domain" description="Retroviral envelope protein GP41-like" evidence="36">
    <location>
        <begin position="527"/>
        <end position="718"/>
    </location>
</feature>
<dbReference type="Gene3D" id="1.10.287.210">
    <property type="match status" value="1"/>
</dbReference>
<feature type="disulfide bond" evidence="32">
    <location>
        <begin position="218"/>
        <end position="247"/>
    </location>
</feature>
<dbReference type="InterPro" id="IPR000328">
    <property type="entry name" value="GP41-like"/>
</dbReference>
<dbReference type="Pfam" id="PF00516">
    <property type="entry name" value="GP120"/>
    <property type="match status" value="1"/>
</dbReference>
<sequence length="861" mass="97026">MRAMGILRNCQQWWIWGILGFWMLMTCSVLGNLWVTVYYGVPVWKEAKATLFCASDAKVYEKEIHNVWATHACVPTDPNPQEMVLANVTENFNMWKNDMVDQMQEDIISLWDQSLKPCVKLTPLCVTLNCSEVTNSSSTTNCSITANCSMSGEMRNCSFNITTEIRDKKRKEHALFYRLDLVPLEDNNTTYRLINCNTSTVTQACPKVTFDPIPIHYCAPAGYAILKCNNITFNGTGPCTNVSTVQCTHGIKPVVSTQLLLNGSLAEGKVIIRSENLTNNAKTIIVQLKEAVEIVCTRPGNNTRRSVRIGPGQAFYTTNIIGDIRKAHCTISEEKWNNTLKEVSEELRKHFPNKTIKFEQSSGGDLEITTHSFNCRGEFFYCNTSNLFNRTYLVNSTNSTSNATSNATITLQCRIKQIINMWQGVGQAIYAPPVAGNITCNSSITGLLLTRDGGTTNTTNETETFRPGGGDMRDNWRSELYKYKVVEIKPLGIAPTKAKRRVVEKEKRAVGIGAVFLGFLGAAGSTMGAASITLTVQARQLLSGIVQQQSNLLRAIEAQQHMLQLTVWGIKQLQARVLAIERYLQDQQLLGIWGCSGKLICTTDVPWNLSWSNNKSVEDIWNNMTWMQWDKEINNYTQTIYWLLGESQIQQEKNEKDLLALDSWANLWNWFSITNWLWYIKIFIMIVGGLIGLRIIFAVLSIVNRVRQGYSPLSFQTLLPTPRGPDRLGRIEEEGGEQDRDRSIRLVNGFLALAWEDLRSLCLFSYHQLRDFILIVARAAELLGRSSLKGLQRGWEALKYLGSLVQYWGLELKKSAISLLDTIAIVVAEGTDRIIELIQSFCRAILNVPTRIRQGFEAALQ</sequence>
<dbReference type="GO" id="GO:0039654">
    <property type="term" value="P:fusion of virus membrane with host endosome membrane"/>
    <property type="evidence" value="ECO:0007669"/>
    <property type="project" value="UniProtKB-UniRule"/>
</dbReference>
<comment type="function">
    <text evidence="32">Transmembrane protein gp41: Acts as a class I viral fusion protein. Under the current model, the protein has at least 3 conformational states: pre-fusion native state, pre-hairpin intermediate state, and post-fusion hairpin state. During fusion of viral and target intracellular membranes, the coiled coil regions (heptad repeats) assume a trimer-of-hairpins structure, positioning the fusion peptide in close proximity to the C-terminal region of the ectodomain. The formation of this structure appears to drive apposition and subsequent fusion of viral and target cell membranes. Complete fusion occurs in host cell endosomes and is dynamin-dependent, however some lipid transfer might occur at the plasma membrane. The virus undergoes clathrin-dependent internalization long before endosomal fusion, thus minimizing the surface exposure of conserved viral epitopes during fusion and reducing the efficacy of inhibitors targeting these epitopes. Membranes fusion leads to delivery of the nucleocapsid into the cytoplasm.</text>
</comment>
<dbReference type="GO" id="GO:1903911">
    <property type="term" value="P:positive regulation of receptor clustering"/>
    <property type="evidence" value="ECO:0007669"/>
    <property type="project" value="UniProtKB-UniRule"/>
</dbReference>
<evidence type="ECO:0000256" key="9">
    <source>
        <dbReference type="ARBA" id="ARBA00022511"/>
    </source>
</evidence>
<dbReference type="FunFam" id="1.20.5.490:FF:000001">
    <property type="entry name" value="Envelope glycoprotein gp160"/>
    <property type="match status" value="1"/>
</dbReference>
<feature type="chain" id="PRO_5023323151" description="Transmembrane protein gp41" evidence="32">
    <location>
        <begin position="509"/>
        <end position="861"/>
    </location>
</feature>
<keyword evidence="15 32" id="KW-0053">Apoptosis</keyword>
<feature type="lipid moiety-binding region" description="S-palmitoyl cysteine; by host" evidence="32">
    <location>
        <position position="762"/>
    </location>
</feature>
<evidence type="ECO:0000256" key="10">
    <source>
        <dbReference type="ARBA" id="ARBA00022570"/>
    </source>
</evidence>
<feature type="region of interest" description="MPER; binding to GalCer" evidence="32">
    <location>
        <begin position="660"/>
        <end position="681"/>
    </location>
</feature>
<comment type="subcellular location">
    <molecule>Surface protein gp120</molecule>
    <subcellularLocation>
        <location evidence="32">Virion membrane</location>
        <topology evidence="32">Peripheral membrane protein</topology>
    </subcellularLocation>
    <subcellularLocation>
        <location evidence="32">Host cell membrane</location>
        <topology evidence="32">Peripheral membrane protein</topology>
    </subcellularLocation>
    <subcellularLocation>
        <location evidence="32">Host endosome membrane</location>
        <topology evidence="32">Single-pass type I membrane protein</topology>
    </subcellularLocation>
    <text evidence="32">The surface protein is not anchored to the viral envelope, but associates with the extravirion surface through its binding to TM. It is probably concentrated at the site of budding and incorporated into the virions possibly by contacts between the cytoplasmic tail of Env and the N-terminus of Gag.</text>
</comment>
<evidence type="ECO:0000256" key="5">
    <source>
        <dbReference type="ARBA" id="ARBA00004578"/>
    </source>
</evidence>
<keyword evidence="23 32" id="KW-1039">Host endosome</keyword>
<dbReference type="GO" id="GO:1903908">
    <property type="term" value="P:positive regulation of plasma membrane raft polarization"/>
    <property type="evidence" value="ECO:0007669"/>
    <property type="project" value="UniProtKB-UniRule"/>
</dbReference>
<keyword evidence="7 32" id="KW-1168">Fusion of virus membrane with host membrane</keyword>
<dbReference type="FunFam" id="1.10.287.210:FF:000001">
    <property type="entry name" value="Envelope glycoprotein gp160"/>
    <property type="match status" value="1"/>
</dbReference>
<evidence type="ECO:0000256" key="2">
    <source>
        <dbReference type="ARBA" id="ARBA00004433"/>
    </source>
</evidence>
<dbReference type="GO" id="GO:0019031">
    <property type="term" value="C:viral envelope"/>
    <property type="evidence" value="ECO:0007669"/>
    <property type="project" value="UniProtKB-KW"/>
</dbReference>
<feature type="chain" id="PRO_5023323150" description="Envelope glycoprotein gp160" evidence="32">
    <location>
        <begin position="32"/>
        <end position="861"/>
    </location>
</feature>
<comment type="domain">
    <text evidence="32">The membrane proximal external region (MPER) present in gp41 is a tryptophan-rich region recognized by the antibodies 2F5, Z13, and 4E10. MPER seems to play a role in fusion.</text>
</comment>
<comment type="subunit">
    <text evidence="32">The mature envelope protein (Env) consists of a homotrimer of non-covalently associated gp120-gp41 heterodimers. The resulting complex protrudes from the virus surface as a spike. There seems to be as few as 10 spikes on the average virion. Surface protein gp120 interacts with host CD4, CCR5 and CXCR4. Gp120 also interacts with the C-type lectins CD209/DC-SIGN and CLEC4M/DC-SIGNR (collectively referred to as DC-SIGN(R)). Gp120 and gp41 interact with GalCer. Gp120 interacts with host ITGA4/ITGB7 complex; on CD4+ T-cells, this interaction results in rapid activation of integrin ITGAL/LFA-1, which facilitates efficient cell-to-cell spreading of HIV-1. Gp120 interacts with cell-associated heparan sulfate; this interaction increases virus infectivity on permissive cells and may be involved in infection of CD4- cells.</text>
</comment>
<evidence type="ECO:0000256" key="24">
    <source>
        <dbReference type="ARBA" id="ARBA00023054"/>
    </source>
</evidence>
<dbReference type="FunFam" id="2.170.40.20:FF:000003">
    <property type="entry name" value="Envelope glycoprotein gp160"/>
    <property type="match status" value="1"/>
</dbReference>
<comment type="domain">
    <text evidence="32">Some of the most genetically diverse regions of the viral genome are present in Env. They are called variable regions 1 through 5 (V1 through V5). Coreceptor usage of gp120 is determined mainly by the primary structure of the third variable region (V3) in the outer domain of gp120. The sequence of V3 determines which coreceptor, CCR5 and/or CXCR4 (corresponding to R5/macrophage, X4/T cell and R5X4/T cell and macrophage tropism), is used to trigger the fusion potential of the Env complex, and hence which cells the virus can infect. Binding to CCR5 involves a region adjacent in addition to V3.</text>
</comment>
<evidence type="ECO:0000256" key="16">
    <source>
        <dbReference type="ARBA" id="ARBA00022729"/>
    </source>
</evidence>
<keyword evidence="21 32" id="KW-1164">Virus endocytosis by host</keyword>
<dbReference type="GO" id="GO:0044175">
    <property type="term" value="C:host cell endosome membrane"/>
    <property type="evidence" value="ECO:0007669"/>
    <property type="project" value="UniProtKB-SubCell"/>
</dbReference>
<keyword evidence="16 32" id="KW-0732">Signal</keyword>
<evidence type="ECO:0000313" key="37">
    <source>
        <dbReference type="EMBL" id="AGC81184.1"/>
    </source>
</evidence>
<feature type="lipid moiety-binding region" description="S-palmitoyl cysteine; by host" evidence="32">
    <location>
        <position position="842"/>
    </location>
</feature>
<feature type="topological domain" description="Cytoplasmic" evidence="32">
    <location>
        <begin position="704"/>
        <end position="861"/>
    </location>
</feature>
<feature type="compositionally biased region" description="Low complexity" evidence="34">
    <location>
        <begin position="451"/>
        <end position="462"/>
    </location>
</feature>
<evidence type="ECO:0000256" key="4">
    <source>
        <dbReference type="ARBA" id="ARBA00004563"/>
    </source>
</evidence>
<dbReference type="CDD" id="cd09909">
    <property type="entry name" value="HIV-1-like_HR1-HR2"/>
    <property type="match status" value="1"/>
</dbReference>
<comment type="domain">
    <text evidence="32">The YXXL motif is involved in determining the exact site of viral release at the surface of infected mononuclear cells and promotes endocytosis. YXXL and di-leucine endocytosis motifs interact directly or indirectly with the clathrin adapter complexes, opperate independently, and their activities are not additive.</text>
</comment>
<dbReference type="Pfam" id="PF00517">
    <property type="entry name" value="GP41"/>
    <property type="match status" value="1"/>
</dbReference>
<keyword evidence="28 32" id="KW-0325">Glycoprotein</keyword>
<organismHost>
    <name type="scientific">Homo sapiens</name>
    <name type="common">Human</name>
    <dbReference type="NCBI Taxonomy" id="9606"/>
</organismHost>
<feature type="disulfide bond" evidence="32">
    <location>
        <begin position="228"/>
        <end position="239"/>
    </location>
</feature>
<feature type="coiled-coil region" evidence="32">
    <location>
        <begin position="631"/>
        <end position="665"/>
    </location>
</feature>
<keyword evidence="13 32" id="KW-0165">Cleavage on pair of basic residues</keyword>
<keyword evidence="19 32" id="KW-1043">Host membrane</keyword>
<dbReference type="GO" id="GO:0020002">
    <property type="term" value="C:host cell plasma membrane"/>
    <property type="evidence" value="ECO:0007669"/>
    <property type="project" value="UniProtKB-SubCell"/>
</dbReference>
<evidence type="ECO:0000256" key="18">
    <source>
        <dbReference type="ARBA" id="ARBA00022844"/>
    </source>
</evidence>
<feature type="transmembrane region" description="Helical" evidence="33">
    <location>
        <begin position="509"/>
        <end position="532"/>
    </location>
</feature>
<evidence type="ECO:0000256" key="25">
    <source>
        <dbReference type="ARBA" id="ARBA00023136"/>
    </source>
</evidence>
<accession>L7WG68</accession>
<evidence type="ECO:0000256" key="13">
    <source>
        <dbReference type="ARBA" id="ARBA00022685"/>
    </source>
</evidence>
<reference evidence="37" key="2">
    <citation type="submission" date="2012-11" db="EMBL/GenBank/DDBJ databases">
        <authorList>
            <person name="Buckheit Sturdevant C."/>
            <person name="Dow A."/>
            <person name="Jabara C.B."/>
            <person name="Joseph S.B."/>
            <person name="Schnell G."/>
            <person name="Takamune N."/>
            <person name="Mallewa M."/>
            <person name="Heyderman R.S."/>
            <person name="Van Rie A."/>
            <person name="Swanstrom R."/>
        </authorList>
    </citation>
    <scope>NUCLEOTIDE SEQUENCE</scope>
    <source>
        <strain evidence="37">3006_CSF_Visit_1_amplicon1</strain>
    </source>
</reference>
<keyword evidence="20 32" id="KW-0261">Viral envelope protein</keyword>
<feature type="domain" description="Human immunodeficiency virus 1 envelope glycoprotein Gp120" evidence="35">
    <location>
        <begin position="33"/>
        <end position="508"/>
    </location>
</feature>
<dbReference type="GO" id="GO:0019064">
    <property type="term" value="P:fusion of virus membrane with host plasma membrane"/>
    <property type="evidence" value="ECO:0007669"/>
    <property type="project" value="UniProtKB-UniRule"/>
</dbReference>
<evidence type="ECO:0000256" key="32">
    <source>
        <dbReference type="HAMAP-Rule" id="MF_04083"/>
    </source>
</evidence>
<dbReference type="GO" id="GO:0005198">
    <property type="term" value="F:structural molecule activity"/>
    <property type="evidence" value="ECO:0007669"/>
    <property type="project" value="UniProtKB-UniRule"/>
</dbReference>
<feature type="region of interest" description="Fusion peptide" evidence="32">
    <location>
        <begin position="509"/>
        <end position="529"/>
    </location>
</feature>
<keyword evidence="27 32" id="KW-1015">Disulfide bond</keyword>
<dbReference type="FunFam" id="2.170.40.20:FF:000004">
    <property type="entry name" value="Envelope glycoprotein gp160"/>
    <property type="match status" value="1"/>
</dbReference>
<keyword evidence="10 32" id="KW-1165">Clathrin-mediated endocytosis of virus by host</keyword>
<keyword evidence="24 32" id="KW-0175">Coiled coil</keyword>
<dbReference type="EMBL" id="KC187349">
    <property type="protein sequence ID" value="AGC81184.1"/>
    <property type="molecule type" value="Genomic_RNA"/>
</dbReference>
<evidence type="ECO:0000256" key="29">
    <source>
        <dbReference type="ARBA" id="ARBA00023280"/>
    </source>
</evidence>
<evidence type="ECO:0000256" key="27">
    <source>
        <dbReference type="ARBA" id="ARBA00023157"/>
    </source>
</evidence>
<keyword evidence="9 32" id="KW-1032">Host cell membrane</keyword>
<dbReference type="Gene3D" id="1.20.5.490">
    <property type="entry name" value="Single helix bin"/>
    <property type="match status" value="1"/>
</dbReference>
<evidence type="ECO:0000259" key="36">
    <source>
        <dbReference type="Pfam" id="PF00517"/>
    </source>
</evidence>
<evidence type="ECO:0000256" key="8">
    <source>
        <dbReference type="ARBA" id="ARBA00022510"/>
    </source>
</evidence>
<dbReference type="SUPFAM" id="SSF56502">
    <property type="entry name" value="gp120 core"/>
    <property type="match status" value="2"/>
</dbReference>
<evidence type="ECO:0000256" key="26">
    <source>
        <dbReference type="ARBA" id="ARBA00023139"/>
    </source>
</evidence>
<feature type="region of interest" description="CD4-binding loop" evidence="32">
    <location>
        <begin position="361"/>
        <end position="371"/>
    </location>
</feature>
<evidence type="ECO:0000256" key="31">
    <source>
        <dbReference type="ARBA" id="ARBA00023296"/>
    </source>
</evidence>
<feature type="region of interest" description="Immunosuppression" evidence="32">
    <location>
        <begin position="571"/>
        <end position="589"/>
    </location>
</feature>
<comment type="PTM">
    <text evidence="32">Specific enzymatic cleavages in vivo yield mature proteins. Envelope glycoproteins are synthesized as a inactive precursor that is heavily N-glycosylated and processed likely by host cell furin in the Golgi to yield the mature SU and TM proteins. The cleavage site between SU and TM requires the minimal sequence [KR]-X-[KR]-R. About 2 of the 9 disulfide bonds of gp41 are reduced by P4HB/PDI, following binding to CD4 receptor.</text>
</comment>
<comment type="domain">
    <text evidence="32">The CD4-binding region is targeted by the antibody b12.</text>
</comment>
<dbReference type="InterPro" id="IPR037527">
    <property type="entry name" value="Gp160"/>
</dbReference>
<feature type="disulfide bond" evidence="32">
    <location>
        <begin position="53"/>
        <end position="73"/>
    </location>
</feature>
<evidence type="ECO:0000256" key="11">
    <source>
        <dbReference type="ARBA" id="ARBA00022581"/>
    </source>
</evidence>
<keyword evidence="31 32" id="KW-1160">Virus entry into host cell</keyword>
<feature type="region of interest" description="V2" evidence="32">
    <location>
        <begin position="157"/>
        <end position="196"/>
    </location>
</feature>
<evidence type="ECO:0000256" key="30">
    <source>
        <dbReference type="ARBA" id="ARBA00023288"/>
    </source>
</evidence>
<evidence type="ECO:0000256" key="17">
    <source>
        <dbReference type="ARBA" id="ARBA00022804"/>
    </source>
</evidence>
<keyword evidence="22 32" id="KW-1133">Transmembrane helix</keyword>
<evidence type="ECO:0000256" key="19">
    <source>
        <dbReference type="ARBA" id="ARBA00022870"/>
    </source>
</evidence>
<comment type="miscellaneous">
    <text evidence="32">HIV-1 lineages are divided in three main groups, M (for Major), O (for Outlier), and N (for New, or Non-M, Non-O). The vast majority of strains found worldwide belong to the group M. Group O seems to be endemic to and largely confined to Cameroon and neighboring countries in West Central Africa, where these viruses represent a small minority of HIV-1 strains. The group N is represented by a limited number of isolates from Cameroonian persons. The group M is further subdivided in 9 clades or subtypes (A to D, F to H, J and K).</text>
</comment>
<comment type="caution">
    <text evidence="32 33">Lacks conserved residue(s) required for the propagation of feature annotation.</text>
</comment>
<feature type="short sequence motif" description="YXXL motif; contains endocytosis signal" evidence="32">
    <location>
        <begin position="710"/>
        <end position="713"/>
    </location>
</feature>
<comment type="domain">
    <text evidence="32 33">The 17 amino acids long immunosuppressive region is present in many retroviral envelope proteins. Synthetic peptides derived from this relatively conserved sequence inhibit immune function in vitro and in vivo.</text>
</comment>
<comment type="subcellular location">
    <subcellularLocation>
        <location evidence="3">Host cell membrane</location>
        <topology evidence="3">Peripheral membrane protein</topology>
    </subcellularLocation>
    <subcellularLocation>
        <location evidence="1">Host cell membrane</location>
        <topology evidence="1">Single-pass type I membrane protein</topology>
    </subcellularLocation>
    <subcellularLocation>
        <location evidence="2">Host endosome membrane</location>
        <topology evidence="2">Peripheral membrane protein</topology>
    </subcellularLocation>
    <subcellularLocation>
        <location evidence="5">Host endosome membrane</location>
        <topology evidence="5">Single-pass type I membrane protein</topology>
    </subcellularLocation>
    <subcellularLocation>
        <location evidence="6">Virion membrane</location>
        <topology evidence="6">Peripheral membrane protein</topology>
    </subcellularLocation>
    <subcellularLocation>
        <location evidence="4">Virion membrane</location>
        <topology evidence="4">Single-pass type I membrane protein</topology>
    </subcellularLocation>
</comment>
<comment type="PTM">
    <text evidence="32">Palmitoylation of the transmembrane protein and of Env polyprotein (prior to its proteolytic cleavage) is essential for their association with host cell membrane lipid rafts. Palmitoylation is therefore required for envelope trafficking to classical lipid rafts, but not for viral replication.</text>
</comment>
<dbReference type="InterPro" id="IPR036377">
    <property type="entry name" value="Gp120_core_sf"/>
</dbReference>
<evidence type="ECO:0000256" key="20">
    <source>
        <dbReference type="ARBA" id="ARBA00022879"/>
    </source>
</evidence>
<dbReference type="GO" id="GO:0019062">
    <property type="term" value="P:virion attachment to host cell"/>
    <property type="evidence" value="ECO:0007669"/>
    <property type="project" value="UniProtKB-UniRule"/>
</dbReference>
<feature type="site" description="Cleavage; by host furin" evidence="32">
    <location>
        <begin position="508"/>
        <end position="509"/>
    </location>
</feature>
<feature type="region of interest" description="Disordered" evidence="34">
    <location>
        <begin position="451"/>
        <end position="471"/>
    </location>
</feature>
<dbReference type="HAMAP" id="MF_04083">
    <property type="entry name" value="HIV_ENV"/>
    <property type="match status" value="1"/>
</dbReference>
<feature type="transmembrane region" description="Helical" evidence="33">
    <location>
        <begin position="676"/>
        <end position="703"/>
    </location>
</feature>
<keyword evidence="17 32" id="KW-1161">Viral attachment to host cell</keyword>
<keyword evidence="18 32" id="KW-0946">Virion</keyword>
<evidence type="ECO:0000256" key="34">
    <source>
        <dbReference type="SAM" id="MobiDB-lite"/>
    </source>
</evidence>
<keyword evidence="30 32" id="KW-0449">Lipoprotein</keyword>
<keyword evidence="12 32" id="KW-1162">Viral penetration into host cytoplasm</keyword>
<protein>
    <recommendedName>
        <fullName evidence="32">Envelope glycoprotein gp160</fullName>
    </recommendedName>
    <alternativeName>
        <fullName evidence="32">Env polyprotein</fullName>
    </alternativeName>
    <component>
        <recommendedName>
            <fullName evidence="32">Surface protein gp120</fullName>
            <shortName evidence="32">SU</shortName>
        </recommendedName>
        <alternativeName>
            <fullName evidence="32">Glycoprotein 120</fullName>
            <shortName evidence="32">gp120</shortName>
        </alternativeName>
    </component>
    <component>
        <recommendedName>
            <fullName evidence="32">Transmembrane protein gp41</fullName>
            <shortName evidence="32">TM</shortName>
        </recommendedName>
        <alternativeName>
            <fullName evidence="32">Glycoprotein 41</fullName>
            <shortName evidence="32">gp41</shortName>
        </alternativeName>
    </component>
</protein>
<comment type="PTM">
    <text evidence="32">Highly glycosylated by host. The high number of glycan on the protein is reffered to as 'glycan shield' because it contributes to hide protein sequence from adaptive immune system.</text>
</comment>
<reference evidence="37" key="1">
    <citation type="journal article" date="2012" name="PLoS Pathog.">
        <title>Central Nervous System Compartmentalization of HIV-1 Subtype C Variants Early and Late in Infection in Young Children.</title>
        <authorList>
            <person name="Sturdevant C.B."/>
            <person name="Dow A."/>
            <person name="Jabara C.B."/>
            <person name="Joseph S.B."/>
            <person name="Schnell G."/>
            <person name="Takamune N."/>
            <person name="Mallewa M."/>
            <person name="Heyderman R.S."/>
            <person name="Van Rie A."/>
            <person name="Swanstrom R."/>
        </authorList>
    </citation>
    <scope>NUCLEOTIDE SEQUENCE</scope>
    <source>
        <strain evidence="37">3006_CSF_Visit_1_amplicon1</strain>
    </source>
</reference>
<keyword evidence="25 32" id="KW-0472">Membrane</keyword>
<comment type="miscellaneous">
    <text evidence="32">Inhibitors targeting HIV-1 viral envelope proteins are used as antiretroviral drugs. Attachment of virions to the cell surface via non-specific interactions and CD4 binding can be blocked by inhibitors that include cyanovirin-N, cyclotriazadisulfonamide analogs, PRO 2000, TNX 355 and PRO 542. In addition, BMS 806 can block CD4-induced conformational changes. Env interactions with the coreceptor molecules can be targeted by CCR5 antagonists including SCH-D, maraviroc (UK 427857) and aplaviroc (GW 873140), and the CXCR4 antagonist AMD 070. Fusion of viral and cellular membranes can be inhibited by peptides such as enfuvirtide and tifuvirtide (T 1249). Resistance to inhibitors associated with mutations in Env are observed. Most of the time, single mutations confer only a modest reduction in drug susceptibility. Combination of several mutations is usually required to develop a high-level drug resistance.</text>
</comment>
<evidence type="ECO:0000256" key="6">
    <source>
        <dbReference type="ARBA" id="ARBA00004650"/>
    </source>
</evidence>
<comment type="subcellular location">
    <molecule>Transmembrane protein gp41</molecule>
    <subcellularLocation>
        <location evidence="32">Virion membrane</location>
        <topology evidence="32">Single-pass type I membrane protein</topology>
    </subcellularLocation>
    <subcellularLocation>
        <location evidence="32">Host cell membrane</location>
        <topology evidence="32">Single-pass type I membrane protein</topology>
    </subcellularLocation>
    <subcellularLocation>
        <location evidence="32">Host endosome membrane</location>
        <topology evidence="32">Single-pass type I membrane protein</topology>
    </subcellularLocation>
    <text evidence="32">It is probably concentrated at the site of budding and incorporated into the virions possibly by contacts between the cytoplasmic tail of Env and the N-terminus of Gag.</text>
</comment>
<dbReference type="GO" id="GO:0019082">
    <property type="term" value="P:viral protein processing"/>
    <property type="evidence" value="ECO:0007669"/>
    <property type="project" value="UniProtKB-UniRule"/>
</dbReference>
<keyword evidence="29 32" id="KW-0899">Viral immunoevasion</keyword>
<keyword evidence="14 32" id="KW-0812">Transmembrane</keyword>
<evidence type="ECO:0000259" key="35">
    <source>
        <dbReference type="Pfam" id="PF00516"/>
    </source>
</evidence>
<comment type="similarity">
    <text evidence="32">Belongs to the HIV-1 env protein family.</text>
</comment>
<evidence type="ECO:0000256" key="1">
    <source>
        <dbReference type="ARBA" id="ARBA00004402"/>
    </source>
</evidence>
<proteinExistence type="inferred from homology"/>
<evidence type="ECO:0000256" key="3">
    <source>
        <dbReference type="ARBA" id="ARBA00004505"/>
    </source>
</evidence>
<dbReference type="GO" id="GO:0075512">
    <property type="term" value="P:clathrin-dependent endocytosis of virus by host cell"/>
    <property type="evidence" value="ECO:0007669"/>
    <property type="project" value="UniProtKB-UniRule"/>
</dbReference>
<evidence type="ECO:0000256" key="21">
    <source>
        <dbReference type="ARBA" id="ARBA00022890"/>
    </source>
</evidence>
<evidence type="ECO:0000256" key="12">
    <source>
        <dbReference type="ARBA" id="ARBA00022595"/>
    </source>
</evidence>
<name>L7WG68_HV1</name>
<dbReference type="InterPro" id="IPR000777">
    <property type="entry name" value="HIV1_Gp120"/>
</dbReference>
<evidence type="ECO:0000256" key="14">
    <source>
        <dbReference type="ARBA" id="ARBA00022692"/>
    </source>
</evidence>
<feature type="disulfide bond" evidence="32">
    <location>
        <begin position="595"/>
        <end position="601"/>
    </location>
</feature>